<dbReference type="EMBL" id="BOOR01000023">
    <property type="protein sequence ID" value="GII54995.1"/>
    <property type="molecule type" value="Genomic_DNA"/>
</dbReference>
<evidence type="ECO:0000313" key="6">
    <source>
        <dbReference type="EMBL" id="GII54995.1"/>
    </source>
</evidence>
<dbReference type="GO" id="GO:0046872">
    <property type="term" value="F:metal ion binding"/>
    <property type="evidence" value="ECO:0007669"/>
    <property type="project" value="UniProtKB-KW"/>
</dbReference>
<protein>
    <recommendedName>
        <fullName evidence="5">PIN domain-containing protein</fullName>
    </recommendedName>
</protein>
<evidence type="ECO:0000259" key="5">
    <source>
        <dbReference type="Pfam" id="PF01850"/>
    </source>
</evidence>
<dbReference type="InterPro" id="IPR029060">
    <property type="entry name" value="PIN-like_dom_sf"/>
</dbReference>
<dbReference type="GO" id="GO:0004518">
    <property type="term" value="F:nuclease activity"/>
    <property type="evidence" value="ECO:0007669"/>
    <property type="project" value="UniProtKB-KW"/>
</dbReference>
<dbReference type="InterPro" id="IPR002716">
    <property type="entry name" value="PIN_dom"/>
</dbReference>
<evidence type="ECO:0000256" key="4">
    <source>
        <dbReference type="ARBA" id="ARBA00022842"/>
    </source>
</evidence>
<evidence type="ECO:0000313" key="7">
    <source>
        <dbReference type="Proteomes" id="UP000605992"/>
    </source>
</evidence>
<dbReference type="AlphaFoldDB" id="A0A8J3XWJ3"/>
<dbReference type="RefSeq" id="WP_203945201.1">
    <property type="nucleotide sequence ID" value="NZ_BOOR01000023.1"/>
</dbReference>
<organism evidence="6 7">
    <name type="scientific">Planotetraspora thailandica</name>
    <dbReference type="NCBI Taxonomy" id="487172"/>
    <lineage>
        <taxon>Bacteria</taxon>
        <taxon>Bacillati</taxon>
        <taxon>Actinomycetota</taxon>
        <taxon>Actinomycetes</taxon>
        <taxon>Streptosporangiales</taxon>
        <taxon>Streptosporangiaceae</taxon>
        <taxon>Planotetraspora</taxon>
    </lineage>
</organism>
<proteinExistence type="predicted"/>
<comment type="caution">
    <text evidence="6">The sequence shown here is derived from an EMBL/GenBank/DDBJ whole genome shotgun (WGS) entry which is preliminary data.</text>
</comment>
<keyword evidence="7" id="KW-1185">Reference proteome</keyword>
<gene>
    <name evidence="6" type="ORF">Pth03_33840</name>
</gene>
<evidence type="ECO:0000256" key="2">
    <source>
        <dbReference type="ARBA" id="ARBA00022723"/>
    </source>
</evidence>
<dbReference type="Gene3D" id="3.40.50.1010">
    <property type="entry name" value="5'-nuclease"/>
    <property type="match status" value="1"/>
</dbReference>
<dbReference type="Proteomes" id="UP000605992">
    <property type="component" value="Unassembled WGS sequence"/>
</dbReference>
<sequence>MASGGLVRTVVYDTGALLAADRGSPDFLALHDELSAARVRPVVPVVVLAQAWRGGPQHRVSRILKGCDIVADDERIGRAAGVACGASGTADIVDAIVVVTAVQHQAAVITSDADDLRHLADSIGMKLSLFEV</sequence>
<keyword evidence="1" id="KW-0540">Nuclease</keyword>
<dbReference type="SUPFAM" id="SSF88723">
    <property type="entry name" value="PIN domain-like"/>
    <property type="match status" value="1"/>
</dbReference>
<dbReference type="Pfam" id="PF01850">
    <property type="entry name" value="PIN"/>
    <property type="match status" value="1"/>
</dbReference>
<keyword evidence="4" id="KW-0460">Magnesium</keyword>
<evidence type="ECO:0000256" key="3">
    <source>
        <dbReference type="ARBA" id="ARBA00022801"/>
    </source>
</evidence>
<keyword evidence="3" id="KW-0378">Hydrolase</keyword>
<evidence type="ECO:0000256" key="1">
    <source>
        <dbReference type="ARBA" id="ARBA00022722"/>
    </source>
</evidence>
<reference evidence="6" key="1">
    <citation type="submission" date="2021-01" db="EMBL/GenBank/DDBJ databases">
        <title>Whole genome shotgun sequence of Planotetraspora thailandica NBRC 104271.</title>
        <authorList>
            <person name="Komaki H."/>
            <person name="Tamura T."/>
        </authorList>
    </citation>
    <scope>NUCLEOTIDE SEQUENCE</scope>
    <source>
        <strain evidence="6">NBRC 104271</strain>
    </source>
</reference>
<accession>A0A8J3XWJ3</accession>
<feature type="domain" description="PIN" evidence="5">
    <location>
        <begin position="11"/>
        <end position="120"/>
    </location>
</feature>
<dbReference type="GO" id="GO:0016787">
    <property type="term" value="F:hydrolase activity"/>
    <property type="evidence" value="ECO:0007669"/>
    <property type="project" value="UniProtKB-KW"/>
</dbReference>
<keyword evidence="2" id="KW-0479">Metal-binding</keyword>
<name>A0A8J3XWJ3_9ACTN</name>